<dbReference type="AlphaFoldDB" id="A0A0B7A9U5"/>
<dbReference type="SMART" id="SM00184">
    <property type="entry name" value="RING"/>
    <property type="match status" value="1"/>
</dbReference>
<comment type="subcellular location">
    <subcellularLocation>
        <location evidence="1">Membrane</location>
        <topology evidence="1">Single-pass membrane protein</topology>
    </subcellularLocation>
</comment>
<keyword evidence="5" id="KW-0862">Zinc</keyword>
<dbReference type="InterPro" id="IPR003137">
    <property type="entry name" value="PA_domain"/>
</dbReference>
<dbReference type="FunFam" id="3.30.40.10:FF:000009">
    <property type="entry name" value="E3 ubiquitin-protein ligase RNF130"/>
    <property type="match status" value="1"/>
</dbReference>
<organism evidence="12">
    <name type="scientific">Arion vulgaris</name>
    <dbReference type="NCBI Taxonomy" id="1028688"/>
    <lineage>
        <taxon>Eukaryota</taxon>
        <taxon>Metazoa</taxon>
        <taxon>Spiralia</taxon>
        <taxon>Lophotrochozoa</taxon>
        <taxon>Mollusca</taxon>
        <taxon>Gastropoda</taxon>
        <taxon>Heterobranchia</taxon>
        <taxon>Euthyneura</taxon>
        <taxon>Panpulmonata</taxon>
        <taxon>Eupulmonata</taxon>
        <taxon>Stylommatophora</taxon>
        <taxon>Helicina</taxon>
        <taxon>Arionoidea</taxon>
        <taxon>Arionidae</taxon>
        <taxon>Arion</taxon>
    </lineage>
</organism>
<dbReference type="CDD" id="cd16668">
    <property type="entry name" value="RING-H2_RNF130-like"/>
    <property type="match status" value="1"/>
</dbReference>
<feature type="domain" description="RING-type" evidence="11">
    <location>
        <begin position="298"/>
        <end position="339"/>
    </location>
</feature>
<dbReference type="Pfam" id="PF02225">
    <property type="entry name" value="PA"/>
    <property type="match status" value="1"/>
</dbReference>
<dbReference type="PANTHER" id="PTHR46539">
    <property type="entry name" value="E3 UBIQUITIN-PROTEIN LIGASE ATL42"/>
    <property type="match status" value="1"/>
</dbReference>
<reference evidence="12" key="1">
    <citation type="submission" date="2014-12" db="EMBL/GenBank/DDBJ databases">
        <title>Insight into the proteome of Arion vulgaris.</title>
        <authorList>
            <person name="Aradska J."/>
            <person name="Bulat T."/>
            <person name="Smidak R."/>
            <person name="Sarate P."/>
            <person name="Gangsoo J."/>
            <person name="Sialana F."/>
            <person name="Bilban M."/>
            <person name="Lubec G."/>
        </authorList>
    </citation>
    <scope>NUCLEOTIDE SEQUENCE</scope>
    <source>
        <tissue evidence="12">Skin</tissue>
    </source>
</reference>
<sequence>MNIYNKYTSMSSGSSLVFCPCEFSRWWFSCSRRIAFMFIVVVLLPYVTSDDSNVAKATTYQLVHINITYNDNHSKKEVFKEFEGNYGYHSVISSASGIVMRAFTGSQPTVNNYGCTSYSNKKFPSESWIALVERGDCGFANKIKLATKEHNASAIAIYNNVSGPLSGITNLLMKHDEVPTSIAILLTKEDGKEIIRLMELDYAVYMHLKPGKTGIINPTSQNSISKTSVLFVSISFIVLMIVSLAWLVFYYIQRFRYSHAKERLARRLACAAKKAITRIPQRTIKIGDKELDSDYDQCAVCIEPYKFHDVIRTLPCRHVFHKSCVDPWLLDQRSCPMCKMDILRAYGMQIGSSQESLHAPVPIGHVTILTREEPEASSSLDNNHTDSVNVALVSPTCLHFYNNASDKNGYNEQSDSLQGAVGGYVQSPSALNNKMMNLSRAGKSDKAESISSEMRALIGKGKEERNRGWKREEACNEDDEDYDIDNTSKDAAGSSRNMEAVVIDLSAREILQP</sequence>
<feature type="compositionally biased region" description="Basic and acidic residues" evidence="9">
    <location>
        <begin position="461"/>
        <end position="474"/>
    </location>
</feature>
<keyword evidence="3" id="KW-0479">Metal-binding</keyword>
<feature type="transmembrane region" description="Helical" evidence="10">
    <location>
        <begin position="229"/>
        <end position="252"/>
    </location>
</feature>
<evidence type="ECO:0000256" key="9">
    <source>
        <dbReference type="SAM" id="MobiDB-lite"/>
    </source>
</evidence>
<dbReference type="GO" id="GO:0016020">
    <property type="term" value="C:membrane"/>
    <property type="evidence" value="ECO:0007669"/>
    <property type="project" value="UniProtKB-SubCell"/>
</dbReference>
<dbReference type="GO" id="GO:0008270">
    <property type="term" value="F:zinc ion binding"/>
    <property type="evidence" value="ECO:0007669"/>
    <property type="project" value="UniProtKB-KW"/>
</dbReference>
<evidence type="ECO:0000256" key="1">
    <source>
        <dbReference type="ARBA" id="ARBA00004167"/>
    </source>
</evidence>
<dbReference type="PROSITE" id="PS50089">
    <property type="entry name" value="ZF_RING_2"/>
    <property type="match status" value="1"/>
</dbReference>
<dbReference type="PANTHER" id="PTHR46539:SF23">
    <property type="entry name" value="RING-TYPE DOMAIN-CONTAINING PROTEIN"/>
    <property type="match status" value="1"/>
</dbReference>
<dbReference type="Pfam" id="PF13639">
    <property type="entry name" value="zf-RING_2"/>
    <property type="match status" value="1"/>
</dbReference>
<evidence type="ECO:0000313" key="12">
    <source>
        <dbReference type="EMBL" id="CEK77774.1"/>
    </source>
</evidence>
<dbReference type="Gene3D" id="3.50.30.30">
    <property type="match status" value="1"/>
</dbReference>
<evidence type="ECO:0000256" key="4">
    <source>
        <dbReference type="ARBA" id="ARBA00022771"/>
    </source>
</evidence>
<feature type="region of interest" description="Disordered" evidence="9">
    <location>
        <begin position="461"/>
        <end position="496"/>
    </location>
</feature>
<keyword evidence="4 8" id="KW-0863">Zinc-finger</keyword>
<accession>A0A0B7A9U5</accession>
<dbReference type="EMBL" id="HACG01030909">
    <property type="protein sequence ID" value="CEK77774.1"/>
    <property type="molecule type" value="Transcribed_RNA"/>
</dbReference>
<keyword evidence="2 10" id="KW-0812">Transmembrane</keyword>
<dbReference type="InterPro" id="IPR046450">
    <property type="entry name" value="PA_dom_sf"/>
</dbReference>
<evidence type="ECO:0000256" key="10">
    <source>
        <dbReference type="SAM" id="Phobius"/>
    </source>
</evidence>
<proteinExistence type="predicted"/>
<evidence type="ECO:0000256" key="7">
    <source>
        <dbReference type="ARBA" id="ARBA00023136"/>
    </source>
</evidence>
<dbReference type="SUPFAM" id="SSF52025">
    <property type="entry name" value="PA domain"/>
    <property type="match status" value="1"/>
</dbReference>
<evidence type="ECO:0000256" key="3">
    <source>
        <dbReference type="ARBA" id="ARBA00022723"/>
    </source>
</evidence>
<dbReference type="SUPFAM" id="SSF57850">
    <property type="entry name" value="RING/U-box"/>
    <property type="match status" value="1"/>
</dbReference>
<gene>
    <name evidence="12" type="primary">ORF106578</name>
</gene>
<evidence type="ECO:0000256" key="8">
    <source>
        <dbReference type="PROSITE-ProRule" id="PRU00175"/>
    </source>
</evidence>
<protein>
    <recommendedName>
        <fullName evidence="11">RING-type domain-containing protein</fullName>
    </recommendedName>
</protein>
<evidence type="ECO:0000259" key="11">
    <source>
        <dbReference type="PROSITE" id="PS50089"/>
    </source>
</evidence>
<dbReference type="InterPro" id="IPR013083">
    <property type="entry name" value="Znf_RING/FYVE/PHD"/>
</dbReference>
<name>A0A0B7A9U5_9EUPU</name>
<dbReference type="InterPro" id="IPR001841">
    <property type="entry name" value="Znf_RING"/>
</dbReference>
<dbReference type="Gene3D" id="3.30.40.10">
    <property type="entry name" value="Zinc/RING finger domain, C3HC4 (zinc finger)"/>
    <property type="match status" value="1"/>
</dbReference>
<feature type="compositionally biased region" description="Acidic residues" evidence="9">
    <location>
        <begin position="475"/>
        <end position="484"/>
    </location>
</feature>
<evidence type="ECO:0000256" key="6">
    <source>
        <dbReference type="ARBA" id="ARBA00022989"/>
    </source>
</evidence>
<evidence type="ECO:0000256" key="5">
    <source>
        <dbReference type="ARBA" id="ARBA00022833"/>
    </source>
</evidence>
<keyword evidence="7 10" id="KW-0472">Membrane</keyword>
<evidence type="ECO:0000256" key="2">
    <source>
        <dbReference type="ARBA" id="ARBA00022692"/>
    </source>
</evidence>
<keyword evidence="6 10" id="KW-1133">Transmembrane helix</keyword>